<sequence>MAVLLSDCDWLCGYMLLGQRRRMNEDPVAERGKGEQGRAGHPWVVVAMKHQVSRQCELSGPY</sequence>
<comment type="caution">
    <text evidence="1">The sequence shown here is derived from an EMBL/GenBank/DDBJ whole genome shotgun (WGS) entry which is preliminary data.</text>
</comment>
<organism evidence="1 2">
    <name type="scientific">Portunus trituberculatus</name>
    <name type="common">Swimming crab</name>
    <name type="synonym">Neptunus trituberculatus</name>
    <dbReference type="NCBI Taxonomy" id="210409"/>
    <lineage>
        <taxon>Eukaryota</taxon>
        <taxon>Metazoa</taxon>
        <taxon>Ecdysozoa</taxon>
        <taxon>Arthropoda</taxon>
        <taxon>Crustacea</taxon>
        <taxon>Multicrustacea</taxon>
        <taxon>Malacostraca</taxon>
        <taxon>Eumalacostraca</taxon>
        <taxon>Eucarida</taxon>
        <taxon>Decapoda</taxon>
        <taxon>Pleocyemata</taxon>
        <taxon>Brachyura</taxon>
        <taxon>Eubrachyura</taxon>
        <taxon>Portunoidea</taxon>
        <taxon>Portunidae</taxon>
        <taxon>Portuninae</taxon>
        <taxon>Portunus</taxon>
    </lineage>
</organism>
<evidence type="ECO:0000313" key="1">
    <source>
        <dbReference type="EMBL" id="MPC46319.1"/>
    </source>
</evidence>
<protein>
    <submittedName>
        <fullName evidence="1">Uncharacterized protein</fullName>
    </submittedName>
</protein>
<dbReference type="AlphaFoldDB" id="A0A5B7FM85"/>
<dbReference type="EMBL" id="VSRR010007149">
    <property type="protein sequence ID" value="MPC46319.1"/>
    <property type="molecule type" value="Genomic_DNA"/>
</dbReference>
<name>A0A5B7FM85_PORTR</name>
<proteinExistence type="predicted"/>
<reference evidence="1 2" key="1">
    <citation type="submission" date="2019-05" db="EMBL/GenBank/DDBJ databases">
        <title>Another draft genome of Portunus trituberculatus and its Hox gene families provides insights of decapod evolution.</title>
        <authorList>
            <person name="Jeong J.-H."/>
            <person name="Song I."/>
            <person name="Kim S."/>
            <person name="Choi T."/>
            <person name="Kim D."/>
            <person name="Ryu S."/>
            <person name="Kim W."/>
        </authorList>
    </citation>
    <scope>NUCLEOTIDE SEQUENCE [LARGE SCALE GENOMIC DNA]</scope>
    <source>
        <tissue evidence="1">Muscle</tissue>
    </source>
</reference>
<keyword evidence="2" id="KW-1185">Reference proteome</keyword>
<evidence type="ECO:0000313" key="2">
    <source>
        <dbReference type="Proteomes" id="UP000324222"/>
    </source>
</evidence>
<accession>A0A5B7FM85</accession>
<gene>
    <name evidence="1" type="ORF">E2C01_040036</name>
</gene>
<dbReference type="Proteomes" id="UP000324222">
    <property type="component" value="Unassembled WGS sequence"/>
</dbReference>